<keyword evidence="1" id="KW-0812">Transmembrane</keyword>
<keyword evidence="3" id="KW-1185">Reference proteome</keyword>
<evidence type="ECO:0000313" key="2">
    <source>
        <dbReference type="EMBL" id="MCL1127394.1"/>
    </source>
</evidence>
<name>A0ABT0LI76_9GAMM</name>
<keyword evidence="1" id="KW-1133">Transmembrane helix</keyword>
<proteinExistence type="predicted"/>
<reference evidence="2 3" key="1">
    <citation type="submission" date="2022-01" db="EMBL/GenBank/DDBJ databases">
        <title>Whole genome-based taxonomy of the Shewanellaceae.</title>
        <authorList>
            <person name="Martin-Rodriguez A.J."/>
        </authorList>
    </citation>
    <scope>NUCLEOTIDE SEQUENCE [LARGE SCALE GENOMIC DNA]</scope>
    <source>
        <strain evidence="2 3">DSM 17177</strain>
    </source>
</reference>
<evidence type="ECO:0000313" key="3">
    <source>
        <dbReference type="Proteomes" id="UP001203423"/>
    </source>
</evidence>
<comment type="caution">
    <text evidence="2">The sequence shown here is derived from an EMBL/GenBank/DDBJ whole genome shotgun (WGS) entry which is preliminary data.</text>
</comment>
<dbReference type="EMBL" id="JAKIKS010000154">
    <property type="protein sequence ID" value="MCL1127394.1"/>
    <property type="molecule type" value="Genomic_DNA"/>
</dbReference>
<feature type="transmembrane region" description="Helical" evidence="1">
    <location>
        <begin position="6"/>
        <end position="27"/>
    </location>
</feature>
<dbReference type="Proteomes" id="UP001203423">
    <property type="component" value="Unassembled WGS sequence"/>
</dbReference>
<sequence>MRKVVAISAIVLMSLCIIFVLIIYLMFSEGFSADYDKRLSQYPLINQSCLAVYRNAGGGAMTGYSHAFFIVPKCAEKSTPTATEIEGIKPFLNTDAVAYSVDFMIDTFNTPLVKNGDQNINISIDGDIYNVDEDQLGRFNGDIVIEEGNSEIV</sequence>
<dbReference type="RefSeq" id="WP_248942814.1">
    <property type="nucleotide sequence ID" value="NZ_JAKIKS010000154.1"/>
</dbReference>
<gene>
    <name evidence="2" type="ORF">L2764_23695</name>
</gene>
<protein>
    <submittedName>
        <fullName evidence="2">Uncharacterized protein</fullName>
    </submittedName>
</protein>
<evidence type="ECO:0000256" key="1">
    <source>
        <dbReference type="SAM" id="Phobius"/>
    </source>
</evidence>
<keyword evidence="1" id="KW-0472">Membrane</keyword>
<organism evidence="2 3">
    <name type="scientific">Shewanella surugensis</name>
    <dbReference type="NCBI Taxonomy" id="212020"/>
    <lineage>
        <taxon>Bacteria</taxon>
        <taxon>Pseudomonadati</taxon>
        <taxon>Pseudomonadota</taxon>
        <taxon>Gammaproteobacteria</taxon>
        <taxon>Alteromonadales</taxon>
        <taxon>Shewanellaceae</taxon>
        <taxon>Shewanella</taxon>
    </lineage>
</organism>
<accession>A0ABT0LI76</accession>